<evidence type="ECO:0000313" key="7">
    <source>
        <dbReference type="EMBL" id="CAB4697893.1"/>
    </source>
</evidence>
<protein>
    <submittedName>
        <fullName evidence="7">Unannotated protein</fullName>
    </submittedName>
</protein>
<keyword evidence="1" id="KW-1003">Cell membrane</keyword>
<evidence type="ECO:0000256" key="2">
    <source>
        <dbReference type="ARBA" id="ARBA00022692"/>
    </source>
</evidence>
<keyword evidence="4 5" id="KW-0472">Membrane</keyword>
<evidence type="ECO:0000256" key="5">
    <source>
        <dbReference type="SAM" id="Phobius"/>
    </source>
</evidence>
<evidence type="ECO:0000313" key="6">
    <source>
        <dbReference type="EMBL" id="CAB4680733.1"/>
    </source>
</evidence>
<name>A0A6J6PM15_9ZZZZ</name>
<evidence type="ECO:0000313" key="8">
    <source>
        <dbReference type="EMBL" id="CAB5074430.1"/>
    </source>
</evidence>
<dbReference type="Pfam" id="PF06781">
    <property type="entry name" value="CrgA"/>
    <property type="match status" value="1"/>
</dbReference>
<dbReference type="EMBL" id="CAFBRC010000029">
    <property type="protein sequence ID" value="CAB5074430.1"/>
    <property type="molecule type" value="Genomic_DNA"/>
</dbReference>
<feature type="transmembrane region" description="Helical" evidence="5">
    <location>
        <begin position="65"/>
        <end position="84"/>
    </location>
</feature>
<evidence type="ECO:0000256" key="3">
    <source>
        <dbReference type="ARBA" id="ARBA00022989"/>
    </source>
</evidence>
<gene>
    <name evidence="6" type="ORF">UFOPK2342_01127</name>
    <name evidence="7" type="ORF">UFOPK2423_00993</name>
    <name evidence="8" type="ORF">UFOPK4367_00588</name>
</gene>
<sequence>MPKSRVRKGRSTVETREVISPLDSIKESPSWFAPVMVAAFLIGLFWIVVFYVSGTNYPIPGIKNWNMVVGFVFIGVGFTFATRWK</sequence>
<dbReference type="HAMAP" id="MF_00631">
    <property type="entry name" value="CrgA"/>
    <property type="match status" value="1"/>
</dbReference>
<keyword evidence="2 5" id="KW-0812">Transmembrane</keyword>
<accession>A0A6J6PM15</accession>
<organism evidence="7">
    <name type="scientific">freshwater metagenome</name>
    <dbReference type="NCBI Taxonomy" id="449393"/>
    <lineage>
        <taxon>unclassified sequences</taxon>
        <taxon>metagenomes</taxon>
        <taxon>ecological metagenomes</taxon>
    </lineage>
</organism>
<dbReference type="EMBL" id="CAEZXN010000021">
    <property type="protein sequence ID" value="CAB4697893.1"/>
    <property type="molecule type" value="Genomic_DNA"/>
</dbReference>
<evidence type="ECO:0000256" key="1">
    <source>
        <dbReference type="ARBA" id="ARBA00022475"/>
    </source>
</evidence>
<proteinExistence type="inferred from homology"/>
<dbReference type="AlphaFoldDB" id="A0A6J6PM15"/>
<dbReference type="EMBL" id="CAEZXB010000022">
    <property type="protein sequence ID" value="CAB4680733.1"/>
    <property type="molecule type" value="Genomic_DNA"/>
</dbReference>
<reference evidence="7" key="1">
    <citation type="submission" date="2020-05" db="EMBL/GenBank/DDBJ databases">
        <authorList>
            <person name="Chiriac C."/>
            <person name="Salcher M."/>
            <person name="Ghai R."/>
            <person name="Kavagutti S V."/>
        </authorList>
    </citation>
    <scope>NUCLEOTIDE SEQUENCE</scope>
</reference>
<dbReference type="InterPro" id="IPR009619">
    <property type="entry name" value="CrgA"/>
</dbReference>
<evidence type="ECO:0000256" key="4">
    <source>
        <dbReference type="ARBA" id="ARBA00023136"/>
    </source>
</evidence>
<feature type="transmembrane region" description="Helical" evidence="5">
    <location>
        <begin position="31"/>
        <end position="53"/>
    </location>
</feature>
<keyword evidence="3 5" id="KW-1133">Transmembrane helix</keyword>